<evidence type="ECO:0000256" key="1">
    <source>
        <dbReference type="SAM" id="MobiDB-lite"/>
    </source>
</evidence>
<keyword evidence="3" id="KW-1185">Reference proteome</keyword>
<evidence type="ECO:0000313" key="2">
    <source>
        <dbReference type="EMBL" id="RCH78196.1"/>
    </source>
</evidence>
<evidence type="ECO:0000313" key="3">
    <source>
        <dbReference type="Proteomes" id="UP000252139"/>
    </source>
</evidence>
<gene>
    <name evidence="2" type="ORF">CU097_000002</name>
</gene>
<organism evidence="2 3">
    <name type="scientific">Rhizopus azygosporus</name>
    <name type="common">Rhizopus microsporus var. azygosporus</name>
    <dbReference type="NCBI Taxonomy" id="86630"/>
    <lineage>
        <taxon>Eukaryota</taxon>
        <taxon>Fungi</taxon>
        <taxon>Fungi incertae sedis</taxon>
        <taxon>Mucoromycota</taxon>
        <taxon>Mucoromycotina</taxon>
        <taxon>Mucoromycetes</taxon>
        <taxon>Mucorales</taxon>
        <taxon>Mucorineae</taxon>
        <taxon>Rhizopodaceae</taxon>
        <taxon>Rhizopus</taxon>
    </lineage>
</organism>
<dbReference type="AlphaFoldDB" id="A0A367IKN8"/>
<accession>A0A367IKN8</accession>
<protein>
    <recommendedName>
        <fullName evidence="4">Retrotransposon gag domain-containing protein</fullName>
    </recommendedName>
</protein>
<reference evidence="2 3" key="1">
    <citation type="journal article" date="2018" name="G3 (Bethesda)">
        <title>Phylogenetic and Phylogenomic Definition of Rhizopus Species.</title>
        <authorList>
            <person name="Gryganskyi A.P."/>
            <person name="Golan J."/>
            <person name="Dolatabadi S."/>
            <person name="Mondo S."/>
            <person name="Robb S."/>
            <person name="Idnurm A."/>
            <person name="Muszewska A."/>
            <person name="Steczkiewicz K."/>
            <person name="Masonjones S."/>
            <person name="Liao H.L."/>
            <person name="Gajdeczka M.T."/>
            <person name="Anike F."/>
            <person name="Vuek A."/>
            <person name="Anishchenko I.M."/>
            <person name="Voigt K."/>
            <person name="de Hoog G.S."/>
            <person name="Smith M.E."/>
            <person name="Heitman J."/>
            <person name="Vilgalys R."/>
            <person name="Stajich J.E."/>
        </authorList>
    </citation>
    <scope>NUCLEOTIDE SEQUENCE [LARGE SCALE GENOMIC DNA]</scope>
    <source>
        <strain evidence="2 3">CBS 357.93</strain>
    </source>
</reference>
<comment type="caution">
    <text evidence="2">The sequence shown here is derived from an EMBL/GenBank/DDBJ whole genome shotgun (WGS) entry which is preliminary data.</text>
</comment>
<evidence type="ECO:0008006" key="4">
    <source>
        <dbReference type="Google" id="ProtNLM"/>
    </source>
</evidence>
<proteinExistence type="predicted"/>
<feature type="non-terminal residue" evidence="2">
    <location>
        <position position="199"/>
    </location>
</feature>
<sequence>MKFYNTVDHFFDDFELVFRINEVNVMVHWKDYLNWCIGEDHKDWFKETVFADDTITYDNAKEMIRNQFENTSLFLTRSKNFLACKQDINESISDFASRFSRLAMIARYSDGPMLALIFIEALHDCHHNSITTILSSHFGAKFMDQVKSYRDIEKLICHLKGPTAPSPDKKRFSKPSSDNLPKKTKTNDKPIEQRNCRYC</sequence>
<name>A0A367IKN8_RHIAZ</name>
<feature type="compositionally biased region" description="Basic and acidic residues" evidence="1">
    <location>
        <begin position="185"/>
        <end position="194"/>
    </location>
</feature>
<dbReference type="EMBL" id="PJQL01005355">
    <property type="protein sequence ID" value="RCH78196.1"/>
    <property type="molecule type" value="Genomic_DNA"/>
</dbReference>
<dbReference type="STRING" id="86630.A0A367IKN8"/>
<dbReference type="OrthoDB" id="2232752at2759"/>
<dbReference type="Proteomes" id="UP000252139">
    <property type="component" value="Unassembled WGS sequence"/>
</dbReference>
<feature type="region of interest" description="Disordered" evidence="1">
    <location>
        <begin position="160"/>
        <end position="194"/>
    </location>
</feature>